<accession>A0ABX3P373</accession>
<protein>
    <recommendedName>
        <fullName evidence="3">CHRD domain-containing protein</fullName>
    </recommendedName>
</protein>
<reference evidence="1 2" key="1">
    <citation type="submission" date="2016-04" db="EMBL/GenBank/DDBJ databases">
        <authorList>
            <person name="Chen L."/>
            <person name="Zhuang W."/>
            <person name="Wang G."/>
        </authorList>
    </citation>
    <scope>NUCLEOTIDE SEQUENCE [LARGE SCALE GENOMIC DNA]</scope>
    <source>
        <strain evidence="2">GR20</strain>
    </source>
</reference>
<evidence type="ECO:0000313" key="2">
    <source>
        <dbReference type="Proteomes" id="UP000192277"/>
    </source>
</evidence>
<organism evidence="1 2">
    <name type="scientific">Niastella koreensis</name>
    <dbReference type="NCBI Taxonomy" id="354356"/>
    <lineage>
        <taxon>Bacteria</taxon>
        <taxon>Pseudomonadati</taxon>
        <taxon>Bacteroidota</taxon>
        <taxon>Chitinophagia</taxon>
        <taxon>Chitinophagales</taxon>
        <taxon>Chitinophagaceae</taxon>
        <taxon>Niastella</taxon>
    </lineage>
</organism>
<name>A0ABX3P373_9BACT</name>
<dbReference type="RefSeq" id="WP_014219889.1">
    <property type="nucleotide sequence ID" value="NZ_LWBO01000005.1"/>
</dbReference>
<gene>
    <name evidence="1" type="ORF">A4D02_25195</name>
</gene>
<proteinExistence type="predicted"/>
<dbReference type="PROSITE" id="PS51257">
    <property type="entry name" value="PROKAR_LIPOPROTEIN"/>
    <property type="match status" value="1"/>
</dbReference>
<evidence type="ECO:0000313" key="1">
    <source>
        <dbReference type="EMBL" id="OQP51424.1"/>
    </source>
</evidence>
<keyword evidence="2" id="KW-1185">Reference proteome</keyword>
<dbReference type="Proteomes" id="UP000192277">
    <property type="component" value="Unassembled WGS sequence"/>
</dbReference>
<comment type="caution">
    <text evidence="1">The sequence shown here is derived from an EMBL/GenBank/DDBJ whole genome shotgun (WGS) entry which is preliminary data.</text>
</comment>
<evidence type="ECO:0008006" key="3">
    <source>
        <dbReference type="Google" id="ProtNLM"/>
    </source>
</evidence>
<dbReference type="EMBL" id="LWBO01000005">
    <property type="protein sequence ID" value="OQP51424.1"/>
    <property type="molecule type" value="Genomic_DNA"/>
</dbReference>
<sequence length="155" mass="16775">MQKLVLYSTLSLILFAACSKDKFQDKPTVEIKSINPSQVSAFSGSYTEILLDFTDKQGDLDSVFLYNVWLNAKGRTAAHPFLPYGIPSFPAKTKGQIKLTLDAATSLVAASQPISQPDAPNGKEPDTIAFKIIVKDKAGHVSDTATTGQLVIERT</sequence>